<evidence type="ECO:0000313" key="9">
    <source>
        <dbReference type="Proteomes" id="UP000708208"/>
    </source>
</evidence>
<evidence type="ECO:0000256" key="3">
    <source>
        <dbReference type="ARBA" id="ARBA00022603"/>
    </source>
</evidence>
<protein>
    <recommendedName>
        <fullName evidence="6">rRNA methyltransferase 2, mitochondrial</fullName>
    </recommendedName>
</protein>
<evidence type="ECO:0000256" key="4">
    <source>
        <dbReference type="ARBA" id="ARBA00022679"/>
    </source>
</evidence>
<dbReference type="GO" id="GO:0005739">
    <property type="term" value="C:mitochondrion"/>
    <property type="evidence" value="ECO:0007669"/>
    <property type="project" value="TreeGrafter"/>
</dbReference>
<proteinExistence type="inferred from homology"/>
<keyword evidence="9" id="KW-1185">Reference proteome</keyword>
<dbReference type="Pfam" id="PF01728">
    <property type="entry name" value="FtsJ"/>
    <property type="match status" value="1"/>
</dbReference>
<name>A0A8J2LQP4_9HEXA</name>
<evidence type="ECO:0000256" key="6">
    <source>
        <dbReference type="ARBA" id="ARBA00041184"/>
    </source>
</evidence>
<dbReference type="PANTHER" id="PTHR10920">
    <property type="entry name" value="RIBOSOMAL RNA METHYLTRANSFERASE"/>
    <property type="match status" value="1"/>
</dbReference>
<keyword evidence="4" id="KW-0808">Transferase</keyword>
<evidence type="ECO:0000313" key="8">
    <source>
        <dbReference type="EMBL" id="CAG7835781.1"/>
    </source>
</evidence>
<comment type="caution">
    <text evidence="8">The sequence shown here is derived from an EMBL/GenBank/DDBJ whole genome shotgun (WGS) entry which is preliminary data.</text>
</comment>
<dbReference type="OrthoDB" id="20105at2759"/>
<evidence type="ECO:0000256" key="2">
    <source>
        <dbReference type="ARBA" id="ARBA00022552"/>
    </source>
</evidence>
<dbReference type="InterPro" id="IPR050082">
    <property type="entry name" value="RNA_methyltr_RlmE"/>
</dbReference>
<comment type="similarity">
    <text evidence="1">Belongs to the class I-like SAM-binding methyltransferase superfamily. RNA methyltransferase RlmE family.</text>
</comment>
<dbReference type="EMBL" id="CAJVCH010570760">
    <property type="protein sequence ID" value="CAG7835781.1"/>
    <property type="molecule type" value="Genomic_DNA"/>
</dbReference>
<sequence>MRALFLWGARPGNRIGIRGIETTIRTGLFHTTGTSRVIPDNLKGKSTSSQHWMTRHLNDPYVAKAIKMGYRARSAFKLTELNSKFNLLCPGQWIVDCGAAPGAWTQVCVPRINSDGKQLKQPKGKIISIDLLPIEPIPGAILLPNYDFTHEKAREKILETMRAVQAEEVEEGEIPPSQLFDGVLSDMAPNATGFSEADHYRILSLVKLAIEFAQENARKKSFFVAKLWDGPDTQSVVQDLEQLYKMLIVRSKIKQQPSNNKCQDSEAFYVDTKNPQFFKNMHISEEAKCTRCYSINSKRRGFLVVSVFTRVPKVLDTFTISFIYFLTRSSRIVTVVPYPLIKFGRVVN</sequence>
<dbReference type="GO" id="GO:0008650">
    <property type="term" value="F:rRNA (uridine-2'-O-)-methyltransferase activity"/>
    <property type="evidence" value="ECO:0007669"/>
    <property type="project" value="TreeGrafter"/>
</dbReference>
<dbReference type="AlphaFoldDB" id="A0A8J2LQP4"/>
<accession>A0A8J2LQP4</accession>
<keyword evidence="2" id="KW-0698">rRNA processing</keyword>
<evidence type="ECO:0000256" key="5">
    <source>
        <dbReference type="ARBA" id="ARBA00022691"/>
    </source>
</evidence>
<dbReference type="PANTHER" id="PTHR10920:SF18">
    <property type="entry name" value="RRNA METHYLTRANSFERASE 2, MITOCHONDRIAL"/>
    <property type="match status" value="1"/>
</dbReference>
<evidence type="ECO:0000256" key="1">
    <source>
        <dbReference type="ARBA" id="ARBA00009258"/>
    </source>
</evidence>
<dbReference type="Proteomes" id="UP000708208">
    <property type="component" value="Unassembled WGS sequence"/>
</dbReference>
<reference evidence="8" key="1">
    <citation type="submission" date="2021-06" db="EMBL/GenBank/DDBJ databases">
        <authorList>
            <person name="Hodson N. C."/>
            <person name="Mongue J. A."/>
            <person name="Jaron S. K."/>
        </authorList>
    </citation>
    <scope>NUCLEOTIDE SEQUENCE</scope>
</reference>
<dbReference type="InterPro" id="IPR015507">
    <property type="entry name" value="rRNA-MeTfrase_E"/>
</dbReference>
<dbReference type="HAMAP" id="MF_01547">
    <property type="entry name" value="RNA_methyltr_E"/>
    <property type="match status" value="1"/>
</dbReference>
<gene>
    <name evidence="8" type="ORF">AFUS01_LOCUS45107</name>
</gene>
<dbReference type="InterPro" id="IPR002877">
    <property type="entry name" value="RNA_MeTrfase_FtsJ_dom"/>
</dbReference>
<keyword evidence="3" id="KW-0489">Methyltransferase</keyword>
<feature type="domain" description="Ribosomal RNA methyltransferase FtsJ" evidence="7">
    <location>
        <begin position="70"/>
        <end position="259"/>
    </location>
</feature>
<organism evidence="8 9">
    <name type="scientific">Allacma fusca</name>
    <dbReference type="NCBI Taxonomy" id="39272"/>
    <lineage>
        <taxon>Eukaryota</taxon>
        <taxon>Metazoa</taxon>
        <taxon>Ecdysozoa</taxon>
        <taxon>Arthropoda</taxon>
        <taxon>Hexapoda</taxon>
        <taxon>Collembola</taxon>
        <taxon>Symphypleona</taxon>
        <taxon>Sminthuridae</taxon>
        <taxon>Allacma</taxon>
    </lineage>
</organism>
<evidence type="ECO:0000259" key="7">
    <source>
        <dbReference type="Pfam" id="PF01728"/>
    </source>
</evidence>
<keyword evidence="5" id="KW-0949">S-adenosyl-L-methionine</keyword>